<evidence type="ECO:0000256" key="1">
    <source>
        <dbReference type="ARBA" id="ARBA00010613"/>
    </source>
</evidence>
<dbReference type="Proteomes" id="UP001055156">
    <property type="component" value="Unassembled WGS sequence"/>
</dbReference>
<name>A0ABQ4T8E9_METOR</name>
<dbReference type="Gene3D" id="3.60.110.10">
    <property type="entry name" value="Carbon-nitrogen hydrolase"/>
    <property type="match status" value="1"/>
</dbReference>
<proteinExistence type="inferred from homology"/>
<evidence type="ECO:0000313" key="5">
    <source>
        <dbReference type="Proteomes" id="UP001055156"/>
    </source>
</evidence>
<dbReference type="InterPro" id="IPR001110">
    <property type="entry name" value="UPF0012_CS"/>
</dbReference>
<dbReference type="InterPro" id="IPR045254">
    <property type="entry name" value="Nit1/2_C-N_Hydrolase"/>
</dbReference>
<dbReference type="Pfam" id="PF00795">
    <property type="entry name" value="CN_hydrolase"/>
    <property type="match status" value="1"/>
</dbReference>
<gene>
    <name evidence="4" type="primary">nit1</name>
    <name evidence="4" type="ORF">LKMONMHP_1213</name>
</gene>
<dbReference type="SUPFAM" id="SSF56317">
    <property type="entry name" value="Carbon-nitrogen hydrolase"/>
    <property type="match status" value="1"/>
</dbReference>
<feature type="domain" description="CN hydrolase" evidence="3">
    <location>
        <begin position="9"/>
        <end position="256"/>
    </location>
</feature>
<reference evidence="4" key="2">
    <citation type="submission" date="2021-08" db="EMBL/GenBank/DDBJ databases">
        <authorList>
            <person name="Tani A."/>
            <person name="Ola A."/>
            <person name="Ogura Y."/>
            <person name="Katsura K."/>
            <person name="Hayashi T."/>
        </authorList>
    </citation>
    <scope>NUCLEOTIDE SEQUENCE</scope>
    <source>
        <strain evidence="4">NBRC 15689</strain>
    </source>
</reference>
<protein>
    <submittedName>
        <fullName evidence="4">Deaminated glutathione amidase</fullName>
    </submittedName>
</protein>
<organism evidence="4 5">
    <name type="scientific">Methylobacterium organophilum</name>
    <dbReference type="NCBI Taxonomy" id="410"/>
    <lineage>
        <taxon>Bacteria</taxon>
        <taxon>Pseudomonadati</taxon>
        <taxon>Pseudomonadota</taxon>
        <taxon>Alphaproteobacteria</taxon>
        <taxon>Hyphomicrobiales</taxon>
        <taxon>Methylobacteriaceae</taxon>
        <taxon>Methylobacterium</taxon>
    </lineage>
</organism>
<dbReference type="EMBL" id="BPQV01000003">
    <property type="protein sequence ID" value="GJE26362.1"/>
    <property type="molecule type" value="Genomic_DNA"/>
</dbReference>
<dbReference type="RefSeq" id="WP_238310320.1">
    <property type="nucleotide sequence ID" value="NZ_BPQV01000003.1"/>
</dbReference>
<evidence type="ECO:0000259" key="3">
    <source>
        <dbReference type="PROSITE" id="PS50263"/>
    </source>
</evidence>
<comment type="caution">
    <text evidence="4">The sequence shown here is derived from an EMBL/GenBank/DDBJ whole genome shotgun (WGS) entry which is preliminary data.</text>
</comment>
<keyword evidence="5" id="KW-1185">Reference proteome</keyword>
<keyword evidence="2" id="KW-0378">Hydrolase</keyword>
<evidence type="ECO:0000256" key="2">
    <source>
        <dbReference type="ARBA" id="ARBA00022801"/>
    </source>
</evidence>
<dbReference type="InterPro" id="IPR003010">
    <property type="entry name" value="C-N_Hydrolase"/>
</dbReference>
<dbReference type="PANTHER" id="PTHR23088:SF27">
    <property type="entry name" value="DEAMINATED GLUTATHIONE AMIDASE"/>
    <property type="match status" value="1"/>
</dbReference>
<dbReference type="CDD" id="cd07572">
    <property type="entry name" value="nit"/>
    <property type="match status" value="1"/>
</dbReference>
<dbReference type="PROSITE" id="PS01227">
    <property type="entry name" value="UPF0012"/>
    <property type="match status" value="1"/>
</dbReference>
<comment type="similarity">
    <text evidence="1">Belongs to the carbon-nitrogen hydrolase superfamily. NIT1/NIT2 family.</text>
</comment>
<dbReference type="PROSITE" id="PS50263">
    <property type="entry name" value="CN_HYDROLASE"/>
    <property type="match status" value="1"/>
</dbReference>
<dbReference type="InterPro" id="IPR036526">
    <property type="entry name" value="C-N_Hydrolase_sf"/>
</dbReference>
<accession>A0ABQ4T8E9</accession>
<sequence>MAAPAPTRFVAACAQMQAGRDPAANREAAIAAVREAARRGAHYVQTPETTSLVERDRERLFSHVRTQDEDETLAALRAVAREAGIVVHVGSLAIRNGERIANRAFLIDGTGAIRASYDKLHLYDVDLPNGESWRESATYTGGDCAVVVELPFATLGLSICYDIRFPALYRGLAEAGAQVLTAPAAFTKQTGEAHWHVLQRARAIETGSFMISAAQAGRHEDGRDTFGHSLIVDPWGRILAEAETPAPALILAEIDLALVEEARRRIPTLVHAKPFRIRKA</sequence>
<reference evidence="4" key="1">
    <citation type="journal article" date="2021" name="Front. Microbiol.">
        <title>Comprehensive Comparative Genomics and Phenotyping of Methylobacterium Species.</title>
        <authorList>
            <person name="Alessa O."/>
            <person name="Ogura Y."/>
            <person name="Fujitani Y."/>
            <person name="Takami H."/>
            <person name="Hayashi T."/>
            <person name="Sahin N."/>
            <person name="Tani A."/>
        </authorList>
    </citation>
    <scope>NUCLEOTIDE SEQUENCE</scope>
    <source>
        <strain evidence="4">NBRC 15689</strain>
    </source>
</reference>
<dbReference type="PANTHER" id="PTHR23088">
    <property type="entry name" value="NITRILASE-RELATED"/>
    <property type="match status" value="1"/>
</dbReference>
<evidence type="ECO:0000313" key="4">
    <source>
        <dbReference type="EMBL" id="GJE26362.1"/>
    </source>
</evidence>